<dbReference type="AlphaFoldDB" id="A0A078B5F4"/>
<keyword evidence="2" id="KW-1185">Reference proteome</keyword>
<evidence type="ECO:0000313" key="2">
    <source>
        <dbReference type="Proteomes" id="UP000039865"/>
    </source>
</evidence>
<organism evidence="1 2">
    <name type="scientific">Stylonychia lemnae</name>
    <name type="common">Ciliate</name>
    <dbReference type="NCBI Taxonomy" id="5949"/>
    <lineage>
        <taxon>Eukaryota</taxon>
        <taxon>Sar</taxon>
        <taxon>Alveolata</taxon>
        <taxon>Ciliophora</taxon>
        <taxon>Intramacronucleata</taxon>
        <taxon>Spirotrichea</taxon>
        <taxon>Stichotrichia</taxon>
        <taxon>Sporadotrichida</taxon>
        <taxon>Oxytrichidae</taxon>
        <taxon>Stylonychinae</taxon>
        <taxon>Stylonychia</taxon>
    </lineage>
</organism>
<dbReference type="Proteomes" id="UP000039865">
    <property type="component" value="Unassembled WGS sequence"/>
</dbReference>
<dbReference type="InParanoid" id="A0A078B5F4"/>
<accession>A0A078B5F4</accession>
<reference evidence="1 2" key="1">
    <citation type="submission" date="2014-06" db="EMBL/GenBank/DDBJ databases">
        <authorList>
            <person name="Swart Estienne"/>
        </authorList>
    </citation>
    <scope>NUCLEOTIDE SEQUENCE [LARGE SCALE GENOMIC DNA]</scope>
    <source>
        <strain evidence="1 2">130c</strain>
    </source>
</reference>
<protein>
    <submittedName>
        <fullName evidence="1">Uncharacterized protein</fullName>
    </submittedName>
</protein>
<dbReference type="EMBL" id="CCKQ01016880">
    <property type="protein sequence ID" value="CDW88763.1"/>
    <property type="molecule type" value="Genomic_DNA"/>
</dbReference>
<gene>
    <name evidence="1" type="primary">Contig17521.g18645</name>
    <name evidence="1" type="ORF">STYLEM_17887</name>
</gene>
<name>A0A078B5F4_STYLE</name>
<evidence type="ECO:0000313" key="1">
    <source>
        <dbReference type="EMBL" id="CDW88763.1"/>
    </source>
</evidence>
<proteinExistence type="predicted"/>
<sequence>MFIPSSAKLREQPDLINSTIRNESKYQNKTHFMLEIGGSNNMKEDQYLIQIATNDKIRSQISNALKQLVVYCKSKEYAVTWNFRLYFMTQNQENITSVPVTLNIRPQQQKEDIMDGKDSSYKYQVKLEFNLAKKFSKLDQRNIIFQPGIDDCGFYNVRVYISDDDGEILKIVLFSITVEIDKNKLKCKESIKCNPQITQVTMDGQIYIKFPQSILETNSSQYQNISKDLSCQLKLSSVVNASIEDFYIKKFTRNLIILQLKLVNPQYISQSGFLTKYSLNEDNSCHFYTDRLISNSKYYIKFSIGIFPWSVIKTNLEFTQQPSDSYSYSFVRIINTIKFDDLFINYT</sequence>